<dbReference type="Proteomes" id="UP000034166">
    <property type="component" value="Unassembled WGS sequence"/>
</dbReference>
<reference evidence="2 3" key="1">
    <citation type="submission" date="2015-04" db="EMBL/GenBank/DDBJ databases">
        <title>Taxonomic description and genome sequence of Bacillus campisalis sp. nov., a novel member of the genus Bacillus isolated from solar saltern.</title>
        <authorList>
            <person name="Mathan Kumar R."/>
            <person name="Kaur G."/>
            <person name="Kumar A."/>
            <person name="Singh N.K."/>
            <person name="Kaur N."/>
            <person name="Kumar N."/>
            <person name="Mayilraj S."/>
        </authorList>
    </citation>
    <scope>NUCLEOTIDE SEQUENCE [LARGE SCALE GENOMIC DNA]</scope>
    <source>
        <strain evidence="2 3">SA2-6</strain>
    </source>
</reference>
<feature type="coiled-coil region" evidence="1">
    <location>
        <begin position="74"/>
        <end position="177"/>
    </location>
</feature>
<evidence type="ECO:0000313" key="2">
    <source>
        <dbReference type="EMBL" id="KKK36907.1"/>
    </source>
</evidence>
<dbReference type="PATRIC" id="fig|1408103.3.peg.3758"/>
<name>A0A0M2SVC1_9BACI</name>
<proteinExistence type="predicted"/>
<sequence length="187" mass="21878">MTGSKIYDPYEAWKKWMNSWEKQANDALQIWTNSSDYVKFSQGANDFQLRYLEMFQKNQQLLLNQLQLPTKQDLANATKLSIQAEEKLEALEEEFWNVEDSIESANKKLDRLTAASRNISKQIKQLKTEQEQDKKELQKIDEIHFELIELKRELAGMNSLKEEIASLKALLAENNVNKERELVPLSK</sequence>
<keyword evidence="3" id="KW-1185">Reference proteome</keyword>
<protein>
    <submittedName>
        <fullName evidence="2">Uncharacterized protein</fullName>
    </submittedName>
</protein>
<accession>A0A0M2SVC1</accession>
<dbReference type="EMBL" id="LAYY01000020">
    <property type="protein sequence ID" value="KKK36907.1"/>
    <property type="molecule type" value="Genomic_DNA"/>
</dbReference>
<evidence type="ECO:0000256" key="1">
    <source>
        <dbReference type="SAM" id="Coils"/>
    </source>
</evidence>
<keyword evidence="1" id="KW-0175">Coiled coil</keyword>
<dbReference type="AlphaFoldDB" id="A0A0M2SVC1"/>
<dbReference type="OrthoDB" id="5244350at2"/>
<gene>
    <name evidence="2" type="ORF">WQ57_16875</name>
</gene>
<organism evidence="2 3">
    <name type="scientific">Mesobacillus campisalis</name>
    <dbReference type="NCBI Taxonomy" id="1408103"/>
    <lineage>
        <taxon>Bacteria</taxon>
        <taxon>Bacillati</taxon>
        <taxon>Bacillota</taxon>
        <taxon>Bacilli</taxon>
        <taxon>Bacillales</taxon>
        <taxon>Bacillaceae</taxon>
        <taxon>Mesobacillus</taxon>
    </lineage>
</organism>
<evidence type="ECO:0000313" key="3">
    <source>
        <dbReference type="Proteomes" id="UP000034166"/>
    </source>
</evidence>
<comment type="caution">
    <text evidence="2">The sequence shown here is derived from an EMBL/GenBank/DDBJ whole genome shotgun (WGS) entry which is preliminary data.</text>
</comment>
<dbReference type="RefSeq" id="WP_046524930.1">
    <property type="nucleotide sequence ID" value="NZ_LAYY01000020.1"/>
</dbReference>